<dbReference type="InterPro" id="IPR007466">
    <property type="entry name" value="Peptidyl-Arg-deiminase_porph"/>
</dbReference>
<keyword evidence="3" id="KW-1185">Reference proteome</keyword>
<proteinExistence type="predicted"/>
<dbReference type="HOGENOM" id="CLU_037682_0_0_7"/>
<dbReference type="PANTHER" id="PTHR31377:SF0">
    <property type="entry name" value="AGMATINE DEIMINASE-RELATED"/>
    <property type="match status" value="1"/>
</dbReference>
<dbReference type="EMBL" id="AZHW01001048">
    <property type="protein sequence ID" value="ETW94556.1"/>
    <property type="molecule type" value="Genomic_DNA"/>
</dbReference>
<evidence type="ECO:0000256" key="1">
    <source>
        <dbReference type="ARBA" id="ARBA00022801"/>
    </source>
</evidence>
<evidence type="ECO:0000313" key="3">
    <source>
        <dbReference type="Proteomes" id="UP000019141"/>
    </source>
</evidence>
<gene>
    <name evidence="2" type="ORF">ETSY1_34310</name>
</gene>
<dbReference type="GO" id="GO:0004668">
    <property type="term" value="F:protein-arginine deiminase activity"/>
    <property type="evidence" value="ECO:0007669"/>
    <property type="project" value="InterPro"/>
</dbReference>
<reference evidence="2 3" key="1">
    <citation type="journal article" date="2014" name="Nature">
        <title>An environmental bacterial taxon with a large and distinct metabolic repertoire.</title>
        <authorList>
            <person name="Wilson M.C."/>
            <person name="Mori T."/>
            <person name="Ruckert C."/>
            <person name="Uria A.R."/>
            <person name="Helf M.J."/>
            <person name="Takada K."/>
            <person name="Gernert C."/>
            <person name="Steffens U.A."/>
            <person name="Heycke N."/>
            <person name="Schmitt S."/>
            <person name="Rinke C."/>
            <person name="Helfrich E.J."/>
            <person name="Brachmann A.O."/>
            <person name="Gurgui C."/>
            <person name="Wakimoto T."/>
            <person name="Kracht M."/>
            <person name="Crusemann M."/>
            <person name="Hentschel U."/>
            <person name="Abe I."/>
            <person name="Matsunaga S."/>
            <person name="Kalinowski J."/>
            <person name="Takeyama H."/>
            <person name="Piel J."/>
        </authorList>
    </citation>
    <scope>NUCLEOTIDE SEQUENCE [LARGE SCALE GENOMIC DNA]</scope>
    <source>
        <strain evidence="3">TSY1</strain>
    </source>
</reference>
<evidence type="ECO:0000313" key="2">
    <source>
        <dbReference type="EMBL" id="ETW94556.1"/>
    </source>
</evidence>
<keyword evidence="1" id="KW-0378">Hydrolase</keyword>
<dbReference type="PATRIC" id="fig|1429438.4.peg.6470"/>
<organism evidence="2 3">
    <name type="scientific">Entotheonella factor</name>
    <dbReference type="NCBI Taxonomy" id="1429438"/>
    <lineage>
        <taxon>Bacteria</taxon>
        <taxon>Pseudomonadati</taxon>
        <taxon>Nitrospinota/Tectimicrobiota group</taxon>
        <taxon>Candidatus Tectimicrobiota</taxon>
        <taxon>Candidatus Entotheonellia</taxon>
        <taxon>Candidatus Entotheonellales</taxon>
        <taxon>Candidatus Entotheonellaceae</taxon>
        <taxon>Candidatus Entotheonella</taxon>
    </lineage>
</organism>
<accession>W4LB52</accession>
<dbReference type="AlphaFoldDB" id="W4LB52"/>
<comment type="caution">
    <text evidence="2">The sequence shown here is derived from an EMBL/GenBank/DDBJ whole genome shotgun (WGS) entry which is preliminary data.</text>
</comment>
<sequence length="350" mass="38847">MPSETLHPHRLGYRMPAEWEPHAATWLAWPHNANTWPDQLPQVQAIYVALIEALQAGETVHVLVNDADMAAHVQAMLEQQGILAPQVVMHTYPTVDAWLRDSGPIFVTSASRPTAPLAAVDWQYTAWGGKYPEMFPDNAIPQYVAAKLNLTRFEPGMVLEGGSIDVNGLGTCLTTEQCLLNPNRNPHLQRTDIERYLNDYLGVRHTIWLGEGIAGDDTDGHIDDIARFVGPKTVVCALTDDPHDVNYAVLQDNYRRLQAAQDQDGQPLEVIPLPMPGLVGPVEEPLPASYANFYIGNHVVLVPVYDHRNDAAALHILRRLFPTRRVLGISCEPLVWGLGAIHCITQQQPQ</sequence>
<name>W4LB52_ENTF1</name>
<dbReference type="SUPFAM" id="SSF55909">
    <property type="entry name" value="Pentein"/>
    <property type="match status" value="1"/>
</dbReference>
<dbReference type="PANTHER" id="PTHR31377">
    <property type="entry name" value="AGMATINE DEIMINASE-RELATED"/>
    <property type="match status" value="1"/>
</dbReference>
<dbReference type="Proteomes" id="UP000019141">
    <property type="component" value="Unassembled WGS sequence"/>
</dbReference>
<dbReference type="Pfam" id="PF04371">
    <property type="entry name" value="PAD_porph"/>
    <property type="match status" value="1"/>
</dbReference>
<dbReference type="GO" id="GO:0009446">
    <property type="term" value="P:putrescine biosynthetic process"/>
    <property type="evidence" value="ECO:0007669"/>
    <property type="project" value="InterPro"/>
</dbReference>
<dbReference type="Gene3D" id="3.75.10.10">
    <property type="entry name" value="L-arginine/glycine Amidinotransferase, Chain A"/>
    <property type="match status" value="1"/>
</dbReference>
<protein>
    <submittedName>
        <fullName evidence="2">Agmatine deiminase</fullName>
    </submittedName>
</protein>
<dbReference type="GO" id="GO:0047632">
    <property type="term" value="F:agmatine deiminase activity"/>
    <property type="evidence" value="ECO:0007669"/>
    <property type="project" value="TreeGrafter"/>
</dbReference>